<evidence type="ECO:0000256" key="1">
    <source>
        <dbReference type="ARBA" id="ARBA00004115"/>
    </source>
</evidence>
<evidence type="ECO:0000256" key="8">
    <source>
        <dbReference type="ARBA" id="ARBA00023134"/>
    </source>
</evidence>
<dbReference type="InterPro" id="IPR011009">
    <property type="entry name" value="Kinase-like_dom_sf"/>
</dbReference>
<keyword evidence="6" id="KW-0256">Endoplasmic reticulum</keyword>
<reference evidence="20" key="1">
    <citation type="submission" date="2025-08" db="UniProtKB">
        <authorList>
            <consortium name="Ensembl"/>
        </authorList>
    </citation>
    <scope>IDENTIFICATION</scope>
</reference>
<name>A0A663MSY4_ATHCN</name>
<feature type="domain" description="Protein kinase" evidence="18">
    <location>
        <begin position="261"/>
        <end position="537"/>
    </location>
</feature>
<dbReference type="SUPFAM" id="SSF53822">
    <property type="entry name" value="Periplasmic binding protein-like I"/>
    <property type="match status" value="1"/>
</dbReference>
<dbReference type="GO" id="GO:0001653">
    <property type="term" value="F:peptide receptor activity"/>
    <property type="evidence" value="ECO:0007669"/>
    <property type="project" value="TreeGrafter"/>
</dbReference>
<protein>
    <recommendedName>
        <fullName evidence="16">Guanylate cyclase</fullName>
        <ecNumber evidence="16">4.6.1.2</ecNumber>
    </recommendedName>
</protein>
<keyword evidence="9" id="KW-0472">Membrane</keyword>
<dbReference type="PANTHER" id="PTHR11920">
    <property type="entry name" value="GUANYLYL CYCLASE"/>
    <property type="match status" value="1"/>
</dbReference>
<accession>A0A663MSY4</accession>
<dbReference type="FunFam" id="1.10.510.10:FF:000364">
    <property type="entry name" value="Guanylate cyclase"/>
    <property type="match status" value="1"/>
</dbReference>
<sequence length="861" mass="99191">MKQRILCLALWPLFFSLQLLQQVCSNECNNNSYVINVMLMNYSDFPSTTDNLKLAVKQALKRVQNEFQMTAENVTVNATFHSFTSSLYVSQGCRTSTCEGVELIKEIYQSIQTCPLVSPFRVETILSLPLISVGSFGLSCDYKVNLTRLLTPARKVNDFFYHFWKESQLPFKTTIWESAYIYKRNENSEACLWYMNALEAGITHFSEKLKFKEILRTPEQLKNTVTDPNRKSNGKGGLQVHSPLQGSYNKRRWKKWSHIPPEEILPLETGETSHVSLKIDEDKRRDTTQRLRQGKYDKKVVILKDLKNSDGNFSEKQKIELNKLLQIDYYNLTKFYGTVKIDTMIFGVIEYCERGSLRDVLNDKISYPDGTFMDWEFKISVMYDIAKGMSYLHSSKTEVHGRLKSTNCVVDNRMVVKITDFGCNSILPPRKDLWTAPEHLRHADVSQKGDVYSYGIIAQEIILRRETFYTGHCQDSKEKLYRVESGKGVKPFRPDLSLETVGERHVEVYTLVKSCWEEDPEKRPDFKKIESTLAKIFSNYHGQTNESYMDTLIRRLQLYSRNLEHLVEERTELYKAERDRADRLNFMLLPRPVVKSLKETGLVEPELFEEVTIYFSDIVGFTTLCKYSTPMEVVDMLNDIYKNFDHILDHHDVYKVETIGDAYMVVSGLPKRNGNRHAVDISMMALDILSFMGSFELRHLPDLPVWIRIGIHSGPCAAGVVGIKMPRYCLFGDTVNTASRMESSGLPLRIHVSGSTINILKRTDCRFQYEVRGETPLKGRGTEITYWLTGTEDKKHNLPTPPPGENQEQLRRDLEKMITNAVQKRESEGSKTQELSQVASYQASSLEYLQLVSTENSATYL</sequence>
<dbReference type="GO" id="GO:0004672">
    <property type="term" value="F:protein kinase activity"/>
    <property type="evidence" value="ECO:0007669"/>
    <property type="project" value="InterPro"/>
</dbReference>
<dbReference type="PROSITE" id="PS50011">
    <property type="entry name" value="PROTEIN_KINASE_DOM"/>
    <property type="match status" value="1"/>
</dbReference>
<dbReference type="SMART" id="SM00044">
    <property type="entry name" value="CYCc"/>
    <property type="match status" value="1"/>
</dbReference>
<comment type="subcellular location">
    <subcellularLocation>
        <location evidence="2">Cell membrane</location>
        <topology evidence="2">Single-pass type I membrane protein</topology>
    </subcellularLocation>
    <subcellularLocation>
        <location evidence="1">Endoplasmic reticulum membrane</location>
        <topology evidence="1">Single-pass type I membrane protein</topology>
    </subcellularLocation>
</comment>
<evidence type="ECO:0000256" key="5">
    <source>
        <dbReference type="ARBA" id="ARBA00022741"/>
    </source>
</evidence>
<dbReference type="InterPro" id="IPR018297">
    <property type="entry name" value="A/G_cyclase_CS"/>
</dbReference>
<evidence type="ECO:0000256" key="17">
    <source>
        <dbReference type="SAM" id="SignalP"/>
    </source>
</evidence>
<evidence type="ECO:0000256" key="11">
    <source>
        <dbReference type="ARBA" id="ARBA00023180"/>
    </source>
</evidence>
<evidence type="ECO:0000313" key="20">
    <source>
        <dbReference type="Ensembl" id="ENSACUP00000014553.1"/>
    </source>
</evidence>
<dbReference type="Gene3D" id="3.30.70.1230">
    <property type="entry name" value="Nucleotide cyclase"/>
    <property type="match status" value="1"/>
</dbReference>
<evidence type="ECO:0000256" key="13">
    <source>
        <dbReference type="ARBA" id="ARBA00023293"/>
    </source>
</evidence>
<evidence type="ECO:0000259" key="19">
    <source>
        <dbReference type="PROSITE" id="PS50125"/>
    </source>
</evidence>
<dbReference type="Ensembl" id="ENSACUT00000015534.1">
    <property type="protein sequence ID" value="ENSACUP00000014553.1"/>
    <property type="gene ID" value="ENSACUG00000009749.1"/>
</dbReference>
<dbReference type="GO" id="GO:0005525">
    <property type="term" value="F:GTP binding"/>
    <property type="evidence" value="ECO:0007669"/>
    <property type="project" value="UniProtKB-KW"/>
</dbReference>
<evidence type="ECO:0000256" key="14">
    <source>
        <dbReference type="ARBA" id="ARBA00036920"/>
    </source>
</evidence>
<dbReference type="PROSITE" id="PS00452">
    <property type="entry name" value="GUANYLATE_CYCLASE_1"/>
    <property type="match status" value="1"/>
</dbReference>
<dbReference type="InterPro" id="IPR000719">
    <property type="entry name" value="Prot_kinase_dom"/>
</dbReference>
<comment type="similarity">
    <text evidence="15">Belongs to the adenylyl cyclase class-4/guanylyl cyclase family.</text>
</comment>
<dbReference type="GO" id="GO:0004383">
    <property type="term" value="F:guanylate cyclase activity"/>
    <property type="evidence" value="ECO:0007669"/>
    <property type="project" value="UniProtKB-EC"/>
</dbReference>
<dbReference type="InterPro" id="IPR042822">
    <property type="entry name" value="GC-C_PK"/>
</dbReference>
<dbReference type="InterPro" id="IPR001054">
    <property type="entry name" value="A/G_cyclase"/>
</dbReference>
<keyword evidence="10" id="KW-0675">Receptor</keyword>
<evidence type="ECO:0000256" key="9">
    <source>
        <dbReference type="ARBA" id="ARBA00023136"/>
    </source>
</evidence>
<dbReference type="CDD" id="cd07302">
    <property type="entry name" value="CHD"/>
    <property type="match status" value="1"/>
</dbReference>
<evidence type="ECO:0000256" key="7">
    <source>
        <dbReference type="ARBA" id="ARBA00022989"/>
    </source>
</evidence>
<keyword evidence="7" id="KW-1133">Transmembrane helix</keyword>
<keyword evidence="11" id="KW-0325">Glycoprotein</keyword>
<dbReference type="PANTHER" id="PTHR11920:SF347">
    <property type="entry name" value="GUANYLYL CYCLASE C"/>
    <property type="match status" value="1"/>
</dbReference>
<dbReference type="AlphaFoldDB" id="A0A663MSY4"/>
<keyword evidence="12 15" id="KW-0456">Lyase</keyword>
<dbReference type="EC" id="4.6.1.2" evidence="16"/>
<keyword evidence="21" id="KW-1185">Reference proteome</keyword>
<dbReference type="InterPro" id="IPR029787">
    <property type="entry name" value="Nucleotide_cyclase"/>
</dbReference>
<comment type="catalytic activity">
    <reaction evidence="14">
        <text>GTP = 3',5'-cyclic GMP + diphosphate</text>
        <dbReference type="Rhea" id="RHEA:13665"/>
        <dbReference type="ChEBI" id="CHEBI:33019"/>
        <dbReference type="ChEBI" id="CHEBI:37565"/>
        <dbReference type="ChEBI" id="CHEBI:57746"/>
        <dbReference type="EC" id="4.6.1.2"/>
    </reaction>
    <physiologicalReaction direction="left-to-right" evidence="14">
        <dbReference type="Rhea" id="RHEA:13666"/>
    </physiologicalReaction>
</comment>
<dbReference type="GO" id="GO:0005789">
    <property type="term" value="C:endoplasmic reticulum membrane"/>
    <property type="evidence" value="ECO:0007669"/>
    <property type="project" value="UniProtKB-SubCell"/>
</dbReference>
<feature type="domain" description="Guanylate cyclase" evidence="19">
    <location>
        <begin position="612"/>
        <end position="742"/>
    </location>
</feature>
<dbReference type="GO" id="GO:0004016">
    <property type="term" value="F:adenylate cyclase activity"/>
    <property type="evidence" value="ECO:0007669"/>
    <property type="project" value="TreeGrafter"/>
</dbReference>
<organism evidence="20 21">
    <name type="scientific">Athene cunicularia</name>
    <name type="common">Burrowing owl</name>
    <name type="synonym">Speotyto cunicularia</name>
    <dbReference type="NCBI Taxonomy" id="194338"/>
    <lineage>
        <taxon>Eukaryota</taxon>
        <taxon>Metazoa</taxon>
        <taxon>Chordata</taxon>
        <taxon>Craniata</taxon>
        <taxon>Vertebrata</taxon>
        <taxon>Euteleostomi</taxon>
        <taxon>Archelosauria</taxon>
        <taxon>Archosauria</taxon>
        <taxon>Dinosauria</taxon>
        <taxon>Saurischia</taxon>
        <taxon>Theropoda</taxon>
        <taxon>Coelurosauria</taxon>
        <taxon>Aves</taxon>
        <taxon>Neognathae</taxon>
        <taxon>Neoaves</taxon>
        <taxon>Telluraves</taxon>
        <taxon>Strigiformes</taxon>
        <taxon>Strigidae</taxon>
        <taxon>Athene</taxon>
    </lineage>
</organism>
<evidence type="ECO:0000256" key="6">
    <source>
        <dbReference type="ARBA" id="ARBA00022824"/>
    </source>
</evidence>
<keyword evidence="4" id="KW-0812">Transmembrane</keyword>
<dbReference type="GO" id="GO:0035556">
    <property type="term" value="P:intracellular signal transduction"/>
    <property type="evidence" value="ECO:0007669"/>
    <property type="project" value="InterPro"/>
</dbReference>
<gene>
    <name evidence="20" type="primary">GUCY2C</name>
</gene>
<evidence type="ECO:0000256" key="2">
    <source>
        <dbReference type="ARBA" id="ARBA00004251"/>
    </source>
</evidence>
<dbReference type="PROSITE" id="PS50125">
    <property type="entry name" value="GUANYLATE_CYCLASE_2"/>
    <property type="match status" value="1"/>
</dbReference>
<dbReference type="GO" id="GO:0005886">
    <property type="term" value="C:plasma membrane"/>
    <property type="evidence" value="ECO:0007669"/>
    <property type="project" value="UniProtKB-SubCell"/>
</dbReference>
<reference evidence="20" key="2">
    <citation type="submission" date="2025-09" db="UniProtKB">
        <authorList>
            <consortium name="Ensembl"/>
        </authorList>
    </citation>
    <scope>IDENTIFICATION</scope>
</reference>
<evidence type="ECO:0000256" key="16">
    <source>
        <dbReference type="RuleBase" id="RU003431"/>
    </source>
</evidence>
<dbReference type="Pfam" id="PF07714">
    <property type="entry name" value="PK_Tyr_Ser-Thr"/>
    <property type="match status" value="1"/>
</dbReference>
<feature type="signal peptide" evidence="17">
    <location>
        <begin position="1"/>
        <end position="25"/>
    </location>
</feature>
<dbReference type="Pfam" id="PF00211">
    <property type="entry name" value="Guanylate_cyc"/>
    <property type="match status" value="1"/>
</dbReference>
<dbReference type="SUPFAM" id="SSF56112">
    <property type="entry name" value="Protein kinase-like (PK-like)"/>
    <property type="match status" value="1"/>
</dbReference>
<keyword evidence="3" id="KW-1003">Cell membrane</keyword>
<dbReference type="InterPro" id="IPR001245">
    <property type="entry name" value="Ser-Thr/Tyr_kinase_cat_dom"/>
</dbReference>
<evidence type="ECO:0000256" key="3">
    <source>
        <dbReference type="ARBA" id="ARBA00022475"/>
    </source>
</evidence>
<keyword evidence="17" id="KW-0732">Signal</keyword>
<dbReference type="Gene3D" id="1.10.510.10">
    <property type="entry name" value="Transferase(Phosphotransferase) domain 1"/>
    <property type="match status" value="1"/>
</dbReference>
<dbReference type="FunFam" id="3.30.70.1230:FF:000015">
    <property type="entry name" value="Guanylate cyclase"/>
    <property type="match status" value="1"/>
</dbReference>
<dbReference type="InterPro" id="IPR028082">
    <property type="entry name" value="Peripla_BP_I"/>
</dbReference>
<keyword evidence="13 16" id="KW-0141">cGMP biosynthesis</keyword>
<proteinExistence type="inferred from homology"/>
<dbReference type="GO" id="GO:0007168">
    <property type="term" value="P:receptor guanylyl cyclase signaling pathway"/>
    <property type="evidence" value="ECO:0007669"/>
    <property type="project" value="TreeGrafter"/>
</dbReference>
<dbReference type="CDD" id="cd14044">
    <property type="entry name" value="PK_GC-C"/>
    <property type="match status" value="1"/>
</dbReference>
<evidence type="ECO:0000256" key="4">
    <source>
        <dbReference type="ARBA" id="ARBA00022692"/>
    </source>
</evidence>
<dbReference type="SUPFAM" id="SSF55073">
    <property type="entry name" value="Nucleotide cyclase"/>
    <property type="match status" value="1"/>
</dbReference>
<evidence type="ECO:0000259" key="18">
    <source>
        <dbReference type="PROSITE" id="PS50011"/>
    </source>
</evidence>
<evidence type="ECO:0000256" key="15">
    <source>
        <dbReference type="RuleBase" id="RU000405"/>
    </source>
</evidence>
<evidence type="ECO:0000313" key="21">
    <source>
        <dbReference type="Proteomes" id="UP000472269"/>
    </source>
</evidence>
<dbReference type="Proteomes" id="UP000472269">
    <property type="component" value="Unplaced"/>
</dbReference>
<keyword evidence="5" id="KW-0547">Nucleotide-binding</keyword>
<keyword evidence="8" id="KW-0342">GTP-binding</keyword>
<dbReference type="InterPro" id="IPR050401">
    <property type="entry name" value="Cyclic_nucleotide_synthase"/>
</dbReference>
<evidence type="ECO:0000256" key="12">
    <source>
        <dbReference type="ARBA" id="ARBA00023239"/>
    </source>
</evidence>
<dbReference type="GO" id="GO:0005524">
    <property type="term" value="F:ATP binding"/>
    <property type="evidence" value="ECO:0007669"/>
    <property type="project" value="InterPro"/>
</dbReference>
<evidence type="ECO:0000256" key="10">
    <source>
        <dbReference type="ARBA" id="ARBA00023170"/>
    </source>
</evidence>
<feature type="chain" id="PRO_5025385608" description="Guanylate cyclase" evidence="17">
    <location>
        <begin position="26"/>
        <end position="861"/>
    </location>
</feature>